<dbReference type="Proteomes" id="UP000024332">
    <property type="component" value="Unassembled WGS sequence"/>
</dbReference>
<reference evidence="3 4" key="1">
    <citation type="submission" date="2014-03" db="EMBL/GenBank/DDBJ databases">
        <title>Draft genome sequence of the novel thermoacidophilic archaea Acidianus copahuensis ALE1 strain, isolated from Copahue volcanic area in Neuquen Argentina.</title>
        <authorList>
            <person name="Urbieta M.S."/>
            <person name="Rascovan N."/>
            <person name="Castro C."/>
            <person name="Revale S."/>
            <person name="Giaveno M.A."/>
            <person name="Vazquez M.P."/>
            <person name="Donati E.R."/>
        </authorList>
    </citation>
    <scope>NUCLEOTIDE SEQUENCE [LARGE SCALE GENOMIC DNA]</scope>
    <source>
        <strain evidence="3 4">ALE1</strain>
    </source>
</reference>
<dbReference type="InterPro" id="IPR020846">
    <property type="entry name" value="MFS_dom"/>
</dbReference>
<keyword evidence="1" id="KW-0812">Transmembrane</keyword>
<feature type="transmembrane region" description="Helical" evidence="1">
    <location>
        <begin position="99"/>
        <end position="124"/>
    </location>
</feature>
<dbReference type="SUPFAM" id="SSF103473">
    <property type="entry name" value="MFS general substrate transporter"/>
    <property type="match status" value="1"/>
</dbReference>
<evidence type="ECO:0000313" key="3">
    <source>
        <dbReference type="EMBL" id="EZQ01565.1"/>
    </source>
</evidence>
<accession>A0A031LJ99</accession>
<dbReference type="InterPro" id="IPR011701">
    <property type="entry name" value="MFS"/>
</dbReference>
<dbReference type="InterPro" id="IPR036259">
    <property type="entry name" value="MFS_trans_sf"/>
</dbReference>
<sequence length="381" mass="42047">MAYKSVLFASILIFTFTFSMRASNNMIITTVPLIARYYFHFSDLEIGVVSSLVTLISFFSSAFINARLPSVLRRKVFIASSIIYAVLFPFFYFSNPILLWFLASLVGFTLGIVGPNIMTSAGLFEDGKVRERMLSLYTVALSTSLIVGPFIESIVLTRFTLFQAFLFFTSFALILAFLSPLIEFPSSQQSVNRKGVVRNKGFLIPIFLNLMYALPFGLLTTFGGIYAVSDFHASYSLATALFGMFFLTSLLGRLFVTVKAPDRLLPYIIIASTTTVFGLLLVAIAPNIYAYAFGLLVLGVPHGLTYPISLIAMTRSFPSEEVRSVANSYFSAIMMGFAAFVPMTISILVEAVGIRLSFLSVVPVSLAFFGGVIYGQRYVKL</sequence>
<dbReference type="AlphaFoldDB" id="A0A031LJ99"/>
<feature type="domain" description="Major facilitator superfamily (MFS) profile" evidence="2">
    <location>
        <begin position="156"/>
        <end position="381"/>
    </location>
</feature>
<feature type="transmembrane region" description="Helical" evidence="1">
    <location>
        <begin position="136"/>
        <end position="155"/>
    </location>
</feature>
<dbReference type="PANTHER" id="PTHR23531:SF1">
    <property type="entry name" value="QUINOLENE RESISTANCE PROTEIN NORA"/>
    <property type="match status" value="1"/>
</dbReference>
<evidence type="ECO:0000256" key="1">
    <source>
        <dbReference type="SAM" id="Phobius"/>
    </source>
</evidence>
<feature type="transmembrane region" description="Helical" evidence="1">
    <location>
        <begin position="291"/>
        <end position="313"/>
    </location>
</feature>
<protein>
    <submittedName>
        <fullName evidence="3">Multidrug transporter</fullName>
    </submittedName>
</protein>
<feature type="transmembrane region" description="Helical" evidence="1">
    <location>
        <begin position="202"/>
        <end position="227"/>
    </location>
</feature>
<keyword evidence="1" id="KW-0472">Membrane</keyword>
<feature type="transmembrane region" description="Helical" evidence="1">
    <location>
        <begin position="354"/>
        <end position="375"/>
    </location>
</feature>
<dbReference type="PANTHER" id="PTHR23531">
    <property type="entry name" value="QUINOLENE RESISTANCE PROTEIN NORA"/>
    <property type="match status" value="1"/>
</dbReference>
<gene>
    <name evidence="3" type="ORF">CM19_12865</name>
</gene>
<proteinExistence type="predicted"/>
<feature type="transmembrane region" description="Helical" evidence="1">
    <location>
        <begin position="46"/>
        <end position="64"/>
    </location>
</feature>
<evidence type="ECO:0000313" key="4">
    <source>
        <dbReference type="Proteomes" id="UP000024332"/>
    </source>
</evidence>
<feature type="transmembrane region" description="Helical" evidence="1">
    <location>
        <begin position="233"/>
        <end position="252"/>
    </location>
</feature>
<keyword evidence="1" id="KW-1133">Transmembrane helix</keyword>
<name>A0A031LJ99_9CREN</name>
<dbReference type="PROSITE" id="PS50850">
    <property type="entry name" value="MFS"/>
    <property type="match status" value="1"/>
</dbReference>
<dbReference type="EMBL" id="JFZT01000067">
    <property type="protein sequence ID" value="EZQ01565.1"/>
    <property type="molecule type" value="Genomic_DNA"/>
</dbReference>
<dbReference type="STRING" id="1160895.CM19_12865"/>
<dbReference type="Gene3D" id="1.20.1250.20">
    <property type="entry name" value="MFS general substrate transporter like domains"/>
    <property type="match status" value="1"/>
</dbReference>
<dbReference type="InterPro" id="IPR052714">
    <property type="entry name" value="MFS_Exporter"/>
</dbReference>
<organism evidence="3 4">
    <name type="scientific">Candidatus Acidianus copahuensis</name>
    <dbReference type="NCBI Taxonomy" id="1160895"/>
    <lineage>
        <taxon>Archaea</taxon>
        <taxon>Thermoproteota</taxon>
        <taxon>Thermoprotei</taxon>
        <taxon>Sulfolobales</taxon>
        <taxon>Sulfolobaceae</taxon>
        <taxon>Acidianus</taxon>
    </lineage>
</organism>
<dbReference type="OrthoDB" id="34376at2157"/>
<dbReference type="GO" id="GO:0022857">
    <property type="term" value="F:transmembrane transporter activity"/>
    <property type="evidence" value="ECO:0007669"/>
    <property type="project" value="InterPro"/>
</dbReference>
<feature type="transmembrane region" description="Helical" evidence="1">
    <location>
        <begin position="325"/>
        <end position="348"/>
    </location>
</feature>
<evidence type="ECO:0000259" key="2">
    <source>
        <dbReference type="PROSITE" id="PS50850"/>
    </source>
</evidence>
<feature type="transmembrane region" description="Helical" evidence="1">
    <location>
        <begin position="76"/>
        <end position="93"/>
    </location>
</feature>
<comment type="caution">
    <text evidence="3">The sequence shown here is derived from an EMBL/GenBank/DDBJ whole genome shotgun (WGS) entry which is preliminary data.</text>
</comment>
<dbReference type="Pfam" id="PF07690">
    <property type="entry name" value="MFS_1"/>
    <property type="match status" value="1"/>
</dbReference>
<feature type="transmembrane region" description="Helical" evidence="1">
    <location>
        <begin position="264"/>
        <end position="285"/>
    </location>
</feature>
<keyword evidence="4" id="KW-1185">Reference proteome</keyword>
<dbReference type="RefSeq" id="WP_048100733.1">
    <property type="nucleotide sequence ID" value="NZ_JFZT01000067.1"/>
</dbReference>
<feature type="transmembrane region" description="Helical" evidence="1">
    <location>
        <begin position="161"/>
        <end position="182"/>
    </location>
</feature>